<proteinExistence type="predicted"/>
<keyword evidence="4" id="KW-1185">Reference proteome</keyword>
<feature type="domain" description="YARHG" evidence="2">
    <location>
        <begin position="421"/>
        <end position="506"/>
    </location>
</feature>
<dbReference type="AlphaFoldDB" id="A0A923RW41"/>
<dbReference type="InterPro" id="IPR026870">
    <property type="entry name" value="Zinc_ribbon_dom"/>
</dbReference>
<dbReference type="Pfam" id="PF13308">
    <property type="entry name" value="YARHG"/>
    <property type="match status" value="1"/>
</dbReference>
<dbReference type="EMBL" id="JACOPH010000011">
    <property type="protein sequence ID" value="MBC5714894.1"/>
    <property type="molecule type" value="Genomic_DNA"/>
</dbReference>
<keyword evidence="1" id="KW-0812">Transmembrane</keyword>
<comment type="caution">
    <text evidence="3">The sequence shown here is derived from an EMBL/GenBank/DDBJ whole genome shotgun (WGS) entry which is preliminary data.</text>
</comment>
<dbReference type="Gene3D" id="1.20.58.1690">
    <property type="match status" value="1"/>
</dbReference>
<sequence length="511" mass="57904">MFCRKCGKMYADDLRFCPVCGSSLDTTTNGGKMISYDESYTDRQLKRKGIGKVVSIVAACIVVLLLGIGLLDWLLTEDISEDSTVQNEISNVEVNDTLVFYQKLQEEKYSGYPFVMSTSAMSFIADHEDFFPAGRSIVLKNYIDQSAEYKTLNKNVEKYGDSLYKSDAMQVIDIHEENVQDEVCLTTVHVIDEGGNSFIVLYKGELPDIYKDDTVSVCGLPLGISSFENVGGGSTIAVVLAGCRVINTENHKNEDKTNDVVQQTKTAGDTVDYMSCYEPAIEEIAEDSYGEAYYGLYDMNNDGIKELLVDSGEELFFYTVKNGQAYLLGKDELSYCGWYKAEDGNGIYIIYGHMGCEIGFRATMQGEHISLTKEWEIGTCGLNVYYYENNHPIQKYQSGDYSILQNPPEDDKSPVVVDESLDYIFRKSSSQYLTEADLEKLTEWECRIARNEIYARYGRTFTDEALQEYFDTKLWYIGCIAPEDFDDSVLNDYERANLDLIVRYETEQGYR</sequence>
<organism evidence="3 4">
    <name type="scientific">Roseburia zhanii</name>
    <dbReference type="NCBI Taxonomy" id="2763064"/>
    <lineage>
        <taxon>Bacteria</taxon>
        <taxon>Bacillati</taxon>
        <taxon>Bacillota</taxon>
        <taxon>Clostridia</taxon>
        <taxon>Lachnospirales</taxon>
        <taxon>Lachnospiraceae</taxon>
        <taxon>Roseburia</taxon>
    </lineage>
</organism>
<feature type="transmembrane region" description="Helical" evidence="1">
    <location>
        <begin position="53"/>
        <end position="75"/>
    </location>
</feature>
<dbReference type="InterPro" id="IPR025582">
    <property type="entry name" value="YARHG_dom"/>
</dbReference>
<dbReference type="RefSeq" id="WP_186867478.1">
    <property type="nucleotide sequence ID" value="NZ_JACOPH010000011.1"/>
</dbReference>
<dbReference type="InterPro" id="IPR038434">
    <property type="entry name" value="YARHG_sf"/>
</dbReference>
<evidence type="ECO:0000313" key="4">
    <source>
        <dbReference type="Proteomes" id="UP000606720"/>
    </source>
</evidence>
<keyword evidence="1" id="KW-0472">Membrane</keyword>
<accession>A0A923RW41</accession>
<evidence type="ECO:0000259" key="2">
    <source>
        <dbReference type="SMART" id="SM01324"/>
    </source>
</evidence>
<reference evidence="3" key="1">
    <citation type="submission" date="2020-08" db="EMBL/GenBank/DDBJ databases">
        <title>Genome public.</title>
        <authorList>
            <person name="Liu C."/>
            <person name="Sun Q."/>
        </authorList>
    </citation>
    <scope>NUCLEOTIDE SEQUENCE</scope>
    <source>
        <strain evidence="3">BX1005</strain>
    </source>
</reference>
<protein>
    <submittedName>
        <fullName evidence="3">YARHG domain-containing protein</fullName>
    </submittedName>
</protein>
<evidence type="ECO:0000256" key="1">
    <source>
        <dbReference type="SAM" id="Phobius"/>
    </source>
</evidence>
<dbReference type="Proteomes" id="UP000606720">
    <property type="component" value="Unassembled WGS sequence"/>
</dbReference>
<name>A0A923RW41_9FIRM</name>
<evidence type="ECO:0000313" key="3">
    <source>
        <dbReference type="EMBL" id="MBC5714894.1"/>
    </source>
</evidence>
<keyword evidence="1" id="KW-1133">Transmembrane helix</keyword>
<dbReference type="Pfam" id="PF13240">
    <property type="entry name" value="Zn_Ribbon_1"/>
    <property type="match status" value="1"/>
</dbReference>
<gene>
    <name evidence="3" type="ORF">H8S17_11910</name>
</gene>
<dbReference type="SMART" id="SM01324">
    <property type="entry name" value="YARHG"/>
    <property type="match status" value="1"/>
</dbReference>